<name>A0A8X6IA71_9ARAC</name>
<evidence type="ECO:0000313" key="1">
    <source>
        <dbReference type="EMBL" id="GFS36879.1"/>
    </source>
</evidence>
<accession>A0A8X6IA71</accession>
<gene>
    <name evidence="1" type="ORF">TNIN_234761</name>
</gene>
<comment type="caution">
    <text evidence="1">The sequence shown here is derived from an EMBL/GenBank/DDBJ whole genome shotgun (WGS) entry which is preliminary data.</text>
</comment>
<proteinExistence type="predicted"/>
<dbReference type="EMBL" id="BMAV01024882">
    <property type="protein sequence ID" value="GFS36879.1"/>
    <property type="molecule type" value="Genomic_DNA"/>
</dbReference>
<keyword evidence="2" id="KW-1185">Reference proteome</keyword>
<evidence type="ECO:0000313" key="2">
    <source>
        <dbReference type="Proteomes" id="UP000886998"/>
    </source>
</evidence>
<organism evidence="1 2">
    <name type="scientific">Trichonephila inaurata madagascariensis</name>
    <dbReference type="NCBI Taxonomy" id="2747483"/>
    <lineage>
        <taxon>Eukaryota</taxon>
        <taxon>Metazoa</taxon>
        <taxon>Ecdysozoa</taxon>
        <taxon>Arthropoda</taxon>
        <taxon>Chelicerata</taxon>
        <taxon>Arachnida</taxon>
        <taxon>Araneae</taxon>
        <taxon>Araneomorphae</taxon>
        <taxon>Entelegynae</taxon>
        <taxon>Araneoidea</taxon>
        <taxon>Nephilidae</taxon>
        <taxon>Trichonephila</taxon>
        <taxon>Trichonephila inaurata</taxon>
    </lineage>
</organism>
<dbReference type="Proteomes" id="UP000886998">
    <property type="component" value="Unassembled WGS sequence"/>
</dbReference>
<sequence length="111" mass="12738">MMLTREQFMYTKVKCRWLTDAKILVVRIGRNNLYLKYLSFGISKFLLNTFSSKSFSSFDSSGSEGIMVKSDWSLSAVDDDSEISSSSVSWKYYRVSSNVKHLFSPCENLSK</sequence>
<protein>
    <submittedName>
        <fullName evidence="1">Uncharacterized protein</fullName>
    </submittedName>
</protein>
<dbReference type="AlphaFoldDB" id="A0A8X6IA71"/>
<reference evidence="1" key="1">
    <citation type="submission" date="2020-08" db="EMBL/GenBank/DDBJ databases">
        <title>Multicomponent nature underlies the extraordinary mechanical properties of spider dragline silk.</title>
        <authorList>
            <person name="Kono N."/>
            <person name="Nakamura H."/>
            <person name="Mori M."/>
            <person name="Yoshida Y."/>
            <person name="Ohtoshi R."/>
            <person name="Malay A.D."/>
            <person name="Moran D.A.P."/>
            <person name="Tomita M."/>
            <person name="Numata K."/>
            <person name="Arakawa K."/>
        </authorList>
    </citation>
    <scope>NUCLEOTIDE SEQUENCE</scope>
</reference>